<dbReference type="EMBL" id="JAFNEN010000287">
    <property type="protein sequence ID" value="KAG8186847.1"/>
    <property type="molecule type" value="Genomic_DNA"/>
</dbReference>
<name>A0AAV6UQV3_9ARAC</name>
<protein>
    <submittedName>
        <fullName evidence="2">Uncharacterized protein</fullName>
    </submittedName>
</protein>
<organism evidence="2 3">
    <name type="scientific">Oedothorax gibbosus</name>
    <dbReference type="NCBI Taxonomy" id="931172"/>
    <lineage>
        <taxon>Eukaryota</taxon>
        <taxon>Metazoa</taxon>
        <taxon>Ecdysozoa</taxon>
        <taxon>Arthropoda</taxon>
        <taxon>Chelicerata</taxon>
        <taxon>Arachnida</taxon>
        <taxon>Araneae</taxon>
        <taxon>Araneomorphae</taxon>
        <taxon>Entelegynae</taxon>
        <taxon>Araneoidea</taxon>
        <taxon>Linyphiidae</taxon>
        <taxon>Erigoninae</taxon>
        <taxon>Oedothorax</taxon>
    </lineage>
</organism>
<evidence type="ECO:0000313" key="2">
    <source>
        <dbReference type="EMBL" id="KAG8186847.1"/>
    </source>
</evidence>
<proteinExistence type="predicted"/>
<evidence type="ECO:0000313" key="3">
    <source>
        <dbReference type="Proteomes" id="UP000827092"/>
    </source>
</evidence>
<reference evidence="2 3" key="1">
    <citation type="journal article" date="2022" name="Nat. Ecol. Evol.">
        <title>A masculinizing supergene underlies an exaggerated male reproductive morph in a spider.</title>
        <authorList>
            <person name="Hendrickx F."/>
            <person name="De Corte Z."/>
            <person name="Sonet G."/>
            <person name="Van Belleghem S.M."/>
            <person name="Kostlbacher S."/>
            <person name="Vangestel C."/>
        </authorList>
    </citation>
    <scope>NUCLEOTIDE SEQUENCE [LARGE SCALE GENOMIC DNA]</scope>
    <source>
        <strain evidence="2">W744_W776</strain>
    </source>
</reference>
<feature type="compositionally biased region" description="Polar residues" evidence="1">
    <location>
        <begin position="20"/>
        <end position="30"/>
    </location>
</feature>
<gene>
    <name evidence="2" type="ORF">JTE90_024093</name>
</gene>
<sequence>MNEFMYKKNGVVTHPPPMGTPSSRGHSQSPKGLHEHVSRKAAKLWVSSQIEIRHHVCSENKNVRLCFVSSIRTKGIRGRLEAGLHCPSVAVGKGVGASPLESCFVCSKLT</sequence>
<comment type="caution">
    <text evidence="2">The sequence shown here is derived from an EMBL/GenBank/DDBJ whole genome shotgun (WGS) entry which is preliminary data.</text>
</comment>
<dbReference type="Proteomes" id="UP000827092">
    <property type="component" value="Unassembled WGS sequence"/>
</dbReference>
<feature type="region of interest" description="Disordered" evidence="1">
    <location>
        <begin position="1"/>
        <end position="34"/>
    </location>
</feature>
<evidence type="ECO:0000256" key="1">
    <source>
        <dbReference type="SAM" id="MobiDB-lite"/>
    </source>
</evidence>
<accession>A0AAV6UQV3</accession>
<dbReference type="AlphaFoldDB" id="A0AAV6UQV3"/>
<keyword evidence="3" id="KW-1185">Reference proteome</keyword>